<name>A0A6I4T2W7_9SPHN</name>
<dbReference type="AlphaFoldDB" id="A0A6I4T2W7"/>
<accession>A0A6I4T2W7</accession>
<evidence type="ECO:0000259" key="1">
    <source>
        <dbReference type="Pfam" id="PF00535"/>
    </source>
</evidence>
<keyword evidence="3" id="KW-1185">Reference proteome</keyword>
<keyword evidence="2" id="KW-0808">Transferase</keyword>
<dbReference type="PANTHER" id="PTHR43685">
    <property type="entry name" value="GLYCOSYLTRANSFERASE"/>
    <property type="match status" value="1"/>
</dbReference>
<dbReference type="PANTHER" id="PTHR43685:SF2">
    <property type="entry name" value="GLYCOSYLTRANSFERASE 2-LIKE DOMAIN-CONTAINING PROTEIN"/>
    <property type="match status" value="1"/>
</dbReference>
<organism evidence="2 3">
    <name type="scientific">Altericroceibacterium endophyticum</name>
    <dbReference type="NCBI Taxonomy" id="1808508"/>
    <lineage>
        <taxon>Bacteria</taxon>
        <taxon>Pseudomonadati</taxon>
        <taxon>Pseudomonadota</taxon>
        <taxon>Alphaproteobacteria</taxon>
        <taxon>Sphingomonadales</taxon>
        <taxon>Erythrobacteraceae</taxon>
        <taxon>Altericroceibacterium</taxon>
    </lineage>
</organism>
<feature type="domain" description="Glycosyltransferase 2-like" evidence="1">
    <location>
        <begin position="19"/>
        <end position="136"/>
    </location>
</feature>
<proteinExistence type="predicted"/>
<evidence type="ECO:0000313" key="3">
    <source>
        <dbReference type="Proteomes" id="UP000438476"/>
    </source>
</evidence>
<dbReference type="Gene3D" id="3.90.550.10">
    <property type="entry name" value="Spore Coat Polysaccharide Biosynthesis Protein SpsA, Chain A"/>
    <property type="match status" value="1"/>
</dbReference>
<comment type="caution">
    <text evidence="2">The sequence shown here is derived from an EMBL/GenBank/DDBJ whole genome shotgun (WGS) entry which is preliminary data.</text>
</comment>
<dbReference type="EMBL" id="WTYT01000002">
    <property type="protein sequence ID" value="MXO65206.1"/>
    <property type="molecule type" value="Genomic_DNA"/>
</dbReference>
<dbReference type="InterPro" id="IPR050834">
    <property type="entry name" value="Glycosyltransf_2"/>
</dbReference>
<dbReference type="InterPro" id="IPR029044">
    <property type="entry name" value="Nucleotide-diphossugar_trans"/>
</dbReference>
<dbReference type="GO" id="GO:0016740">
    <property type="term" value="F:transferase activity"/>
    <property type="evidence" value="ECO:0007669"/>
    <property type="project" value="UniProtKB-KW"/>
</dbReference>
<reference evidence="2 3" key="1">
    <citation type="submission" date="2019-12" db="EMBL/GenBank/DDBJ databases">
        <title>Genomic-based taxomic classification of the family Erythrobacteraceae.</title>
        <authorList>
            <person name="Xu L."/>
        </authorList>
    </citation>
    <scope>NUCLEOTIDE SEQUENCE [LARGE SCALE GENOMIC DNA]</scope>
    <source>
        <strain evidence="2 3">LMG 29518</strain>
    </source>
</reference>
<dbReference type="Proteomes" id="UP000438476">
    <property type="component" value="Unassembled WGS sequence"/>
</dbReference>
<sequence length="306" mass="35145">MERVRVNDHANAANAPLVSMVLPVYNGARYLVEALDSIFAQSFRDFELIAVDDCSRDDTPKILQDYADRHDNMRILTNRVNSKLPASLNNGFAEARGSLFTWTSDDNILHPDMLTELVKIAQEEPEKDIFHADYRIIDEHGHHRALVPAGTPADLLRVNAVGACFLYRRKVDEVLHGYDEKLFGIEDYDFWLRAMQAGFRFRPIHRELYFYRRHDQSLTDRRARHIQALATQALLPVVRSLPHAPQRASAYIHVACRDSVTLRWYLLGKAAREQPLSLFSHAGMIARWLKYALGLRVRGQIRADAE</sequence>
<dbReference type="Pfam" id="PF00535">
    <property type="entry name" value="Glycos_transf_2"/>
    <property type="match status" value="1"/>
</dbReference>
<dbReference type="SUPFAM" id="SSF53448">
    <property type="entry name" value="Nucleotide-diphospho-sugar transferases"/>
    <property type="match status" value="1"/>
</dbReference>
<protein>
    <submittedName>
        <fullName evidence="2">Glycosyltransferase</fullName>
    </submittedName>
</protein>
<evidence type="ECO:0000313" key="2">
    <source>
        <dbReference type="EMBL" id="MXO65206.1"/>
    </source>
</evidence>
<gene>
    <name evidence="2" type="ORF">GRI91_05520</name>
</gene>
<dbReference type="InterPro" id="IPR001173">
    <property type="entry name" value="Glyco_trans_2-like"/>
</dbReference>